<name>A0A1H7TIV2_9GAMM</name>
<proteinExistence type="predicted"/>
<keyword evidence="3" id="KW-1185">Reference proteome</keyword>
<accession>A0A1H7TIV2</accession>
<dbReference type="EMBL" id="FOAS01000037">
    <property type="protein sequence ID" value="SEL84812.1"/>
    <property type="molecule type" value="Genomic_DNA"/>
</dbReference>
<dbReference type="AlphaFoldDB" id="A0A1H7TIV2"/>
<reference evidence="2 3" key="1">
    <citation type="submission" date="2016-10" db="EMBL/GenBank/DDBJ databases">
        <authorList>
            <person name="de Groot N.N."/>
        </authorList>
    </citation>
    <scope>NUCLEOTIDE SEQUENCE [LARGE SCALE GENOMIC DNA]</scope>
    <source>
        <strain evidence="2 3">JCM 19513</strain>
    </source>
</reference>
<feature type="transmembrane region" description="Helical" evidence="1">
    <location>
        <begin position="71"/>
        <end position="93"/>
    </location>
</feature>
<evidence type="ECO:0000313" key="2">
    <source>
        <dbReference type="EMBL" id="SEL84812.1"/>
    </source>
</evidence>
<protein>
    <submittedName>
        <fullName evidence="2">Uncharacterized protein</fullName>
    </submittedName>
</protein>
<dbReference type="Proteomes" id="UP000185766">
    <property type="component" value="Unassembled WGS sequence"/>
</dbReference>
<keyword evidence="1" id="KW-0812">Transmembrane</keyword>
<evidence type="ECO:0000313" key="3">
    <source>
        <dbReference type="Proteomes" id="UP000185766"/>
    </source>
</evidence>
<feature type="transmembrane region" description="Helical" evidence="1">
    <location>
        <begin position="99"/>
        <end position="119"/>
    </location>
</feature>
<feature type="transmembrane region" description="Helical" evidence="1">
    <location>
        <begin position="12"/>
        <end position="31"/>
    </location>
</feature>
<keyword evidence="1" id="KW-1133">Transmembrane helix</keyword>
<sequence>MNKRELKDFFEWITSGLGASSLALFVFIPTLGKKSSAVEFICLTLFLLCMFTSVAATAISKQNKEKKHKRAELAHTYAITISLVSFMLGLIFLCLHINYLLLISLLVALAATVVLLQFAESKPE</sequence>
<evidence type="ECO:0000256" key="1">
    <source>
        <dbReference type="SAM" id="Phobius"/>
    </source>
</evidence>
<feature type="transmembrane region" description="Helical" evidence="1">
    <location>
        <begin position="37"/>
        <end position="59"/>
    </location>
</feature>
<keyword evidence="1" id="KW-0472">Membrane</keyword>
<organism evidence="2 3">
    <name type="scientific">Atopomonas hussainii</name>
    <dbReference type="NCBI Taxonomy" id="1429083"/>
    <lineage>
        <taxon>Bacteria</taxon>
        <taxon>Pseudomonadati</taxon>
        <taxon>Pseudomonadota</taxon>
        <taxon>Gammaproteobacteria</taxon>
        <taxon>Pseudomonadales</taxon>
        <taxon>Pseudomonadaceae</taxon>
        <taxon>Atopomonas</taxon>
    </lineage>
</organism>
<gene>
    <name evidence="2" type="ORF">SAMN05216214_1371</name>
</gene>